<comment type="caution">
    <text evidence="1">The sequence shown here is derived from an EMBL/GenBank/DDBJ whole genome shotgun (WGS) entry which is preliminary data.</text>
</comment>
<dbReference type="EMBL" id="CAJVPT010024349">
    <property type="protein sequence ID" value="CAG8670076.1"/>
    <property type="molecule type" value="Genomic_DNA"/>
</dbReference>
<protein>
    <submittedName>
        <fullName evidence="1">3582_t:CDS:1</fullName>
    </submittedName>
</protein>
<accession>A0ACA9NTN5</accession>
<evidence type="ECO:0000313" key="1">
    <source>
        <dbReference type="EMBL" id="CAG8670076.1"/>
    </source>
</evidence>
<sequence length="170" mass="18688">MKLQLKESTYKLFDLKGLKQFHVRKAILVREATHVHDPGVAVLTLIPLEVVLVLTVGAGRVLDLTHAAVRQLILEIFGAFGRIKNIELTLDEKCLDRQTNKGIAYIDFDTRSEAEKAISYMDGVSRDLDHPLAAEDHILTATHTAQGVDLDPPTQEAVAEVTLILGAVAE</sequence>
<keyword evidence="2" id="KW-1185">Reference proteome</keyword>
<reference evidence="1" key="1">
    <citation type="submission" date="2021-06" db="EMBL/GenBank/DDBJ databases">
        <authorList>
            <person name="Kallberg Y."/>
            <person name="Tangrot J."/>
            <person name="Rosling A."/>
        </authorList>
    </citation>
    <scope>NUCLEOTIDE SEQUENCE</scope>
    <source>
        <strain evidence="1">CL356</strain>
    </source>
</reference>
<dbReference type="Proteomes" id="UP000789525">
    <property type="component" value="Unassembled WGS sequence"/>
</dbReference>
<evidence type="ECO:0000313" key="2">
    <source>
        <dbReference type="Proteomes" id="UP000789525"/>
    </source>
</evidence>
<proteinExistence type="predicted"/>
<name>A0ACA9NTN5_9GLOM</name>
<organism evidence="1 2">
    <name type="scientific">Acaulospora colombiana</name>
    <dbReference type="NCBI Taxonomy" id="27376"/>
    <lineage>
        <taxon>Eukaryota</taxon>
        <taxon>Fungi</taxon>
        <taxon>Fungi incertae sedis</taxon>
        <taxon>Mucoromycota</taxon>
        <taxon>Glomeromycotina</taxon>
        <taxon>Glomeromycetes</taxon>
        <taxon>Diversisporales</taxon>
        <taxon>Acaulosporaceae</taxon>
        <taxon>Acaulospora</taxon>
    </lineage>
</organism>
<gene>
    <name evidence="1" type="ORF">ACOLOM_LOCUS8915</name>
</gene>
<feature type="non-terminal residue" evidence="1">
    <location>
        <position position="170"/>
    </location>
</feature>